<protein>
    <recommendedName>
        <fullName evidence="1">DUF6472 domain-containing protein</fullName>
    </recommendedName>
</protein>
<dbReference type="InterPro" id="IPR045525">
    <property type="entry name" value="DUF6472"/>
</dbReference>
<sequence>MSDPCEYCLNNQQDEYGSWYCAEGSALDEDEMARYLSHTTLSCPYFEPGDEYKIVRKQN</sequence>
<accession>A0A3E2UCI4</accession>
<evidence type="ECO:0000313" key="3">
    <source>
        <dbReference type="Proteomes" id="UP000260991"/>
    </source>
</evidence>
<dbReference type="Pfam" id="PF20076">
    <property type="entry name" value="DUF6472"/>
    <property type="match status" value="1"/>
</dbReference>
<proteinExistence type="predicted"/>
<evidence type="ECO:0000313" key="2">
    <source>
        <dbReference type="EMBL" id="RGB93908.1"/>
    </source>
</evidence>
<gene>
    <name evidence="2" type="ORF">DWZ46_01530</name>
</gene>
<evidence type="ECO:0000259" key="1">
    <source>
        <dbReference type="Pfam" id="PF20076"/>
    </source>
</evidence>
<name>A0A3E2UCI4_9FIRM</name>
<dbReference type="Proteomes" id="UP000260991">
    <property type="component" value="Unassembled WGS sequence"/>
</dbReference>
<feature type="domain" description="DUF6472" evidence="1">
    <location>
        <begin position="4"/>
        <end position="58"/>
    </location>
</feature>
<dbReference type="RefSeq" id="WP_158402180.1">
    <property type="nucleotide sequence ID" value="NZ_CP065376.1"/>
</dbReference>
<dbReference type="EMBL" id="QVER01000001">
    <property type="protein sequence ID" value="RGB93908.1"/>
    <property type="molecule type" value="Genomic_DNA"/>
</dbReference>
<organism evidence="2 3">
    <name type="scientific">Faecalibacterium prausnitzii</name>
    <dbReference type="NCBI Taxonomy" id="853"/>
    <lineage>
        <taxon>Bacteria</taxon>
        <taxon>Bacillati</taxon>
        <taxon>Bacillota</taxon>
        <taxon>Clostridia</taxon>
        <taxon>Eubacteriales</taxon>
        <taxon>Oscillospiraceae</taxon>
        <taxon>Faecalibacterium</taxon>
    </lineage>
</organism>
<dbReference type="AlphaFoldDB" id="A0A3E2UCI4"/>
<comment type="caution">
    <text evidence="2">The sequence shown here is derived from an EMBL/GenBank/DDBJ whole genome shotgun (WGS) entry which is preliminary data.</text>
</comment>
<reference evidence="2 3" key="1">
    <citation type="submission" date="2018-08" db="EMBL/GenBank/DDBJ databases">
        <title>A genome reference for cultivated species of the human gut microbiota.</title>
        <authorList>
            <person name="Zou Y."/>
            <person name="Xue W."/>
            <person name="Luo G."/>
        </authorList>
    </citation>
    <scope>NUCLEOTIDE SEQUENCE [LARGE SCALE GENOMIC DNA]</scope>
    <source>
        <strain evidence="2 3">AF32-8AC</strain>
    </source>
</reference>